<proteinExistence type="predicted"/>
<dbReference type="EMBL" id="JAPVEB010000004">
    <property type="protein sequence ID" value="KAJ5264983.1"/>
    <property type="molecule type" value="Genomic_DNA"/>
</dbReference>
<reference evidence="2 3" key="1">
    <citation type="journal article" date="2023" name="IMA Fungus">
        <title>Comparative genomic study of the Penicillium genus elucidates a diverse pangenome and 15 lateral gene transfer events.</title>
        <authorList>
            <person name="Petersen C."/>
            <person name="Sorensen T."/>
            <person name="Nielsen M.R."/>
            <person name="Sondergaard T.E."/>
            <person name="Sorensen J.L."/>
            <person name="Fitzpatrick D.A."/>
            <person name="Frisvad J.C."/>
            <person name="Nielsen K.L."/>
        </authorList>
    </citation>
    <scope>NUCLEOTIDE SEQUENCE [LARGE SCALE GENOMIC DNA]</scope>
    <source>
        <strain evidence="2 3">IBT 3361</strain>
    </source>
</reference>
<gene>
    <name evidence="2" type="ORF">N7505_007776</name>
</gene>
<dbReference type="Proteomes" id="UP001220256">
    <property type="component" value="Unassembled WGS sequence"/>
</dbReference>
<accession>A0ABQ8WEZ7</accession>
<evidence type="ECO:0000313" key="3">
    <source>
        <dbReference type="Proteomes" id="UP001220256"/>
    </source>
</evidence>
<evidence type="ECO:0008006" key="4">
    <source>
        <dbReference type="Google" id="ProtNLM"/>
    </source>
</evidence>
<feature type="compositionally biased region" description="Basic and acidic residues" evidence="1">
    <location>
        <begin position="16"/>
        <end position="28"/>
    </location>
</feature>
<evidence type="ECO:0000256" key="1">
    <source>
        <dbReference type="SAM" id="MobiDB-lite"/>
    </source>
</evidence>
<sequence length="80" mass="8663">MARRPFGGGQFMQARTPHEPCRMPPSRKDQHLTRWMSNQSVDASDFAVTRVESEGGEVLLVGTVISEMQAAGAVMSALAS</sequence>
<name>A0ABQ8WEZ7_PENCH</name>
<feature type="compositionally biased region" description="Gly residues" evidence="1">
    <location>
        <begin position="1"/>
        <end position="10"/>
    </location>
</feature>
<feature type="region of interest" description="Disordered" evidence="1">
    <location>
        <begin position="1"/>
        <end position="28"/>
    </location>
</feature>
<evidence type="ECO:0000313" key="2">
    <source>
        <dbReference type="EMBL" id="KAJ5264983.1"/>
    </source>
</evidence>
<comment type="caution">
    <text evidence="2">The sequence shown here is derived from an EMBL/GenBank/DDBJ whole genome shotgun (WGS) entry which is preliminary data.</text>
</comment>
<protein>
    <recommendedName>
        <fullName evidence="4">BON domain-containing protein</fullName>
    </recommendedName>
</protein>
<keyword evidence="3" id="KW-1185">Reference proteome</keyword>
<organism evidence="2 3">
    <name type="scientific">Penicillium chrysogenum</name>
    <name type="common">Penicillium notatum</name>
    <dbReference type="NCBI Taxonomy" id="5076"/>
    <lineage>
        <taxon>Eukaryota</taxon>
        <taxon>Fungi</taxon>
        <taxon>Dikarya</taxon>
        <taxon>Ascomycota</taxon>
        <taxon>Pezizomycotina</taxon>
        <taxon>Eurotiomycetes</taxon>
        <taxon>Eurotiomycetidae</taxon>
        <taxon>Eurotiales</taxon>
        <taxon>Aspergillaceae</taxon>
        <taxon>Penicillium</taxon>
        <taxon>Penicillium chrysogenum species complex</taxon>
    </lineage>
</organism>